<dbReference type="Proteomes" id="UP000581135">
    <property type="component" value="Unassembled WGS sequence"/>
</dbReference>
<comment type="caution">
    <text evidence="2">The sequence shown here is derived from an EMBL/GenBank/DDBJ whole genome shotgun (WGS) entry which is preliminary data.</text>
</comment>
<keyword evidence="3" id="KW-1185">Reference proteome</keyword>
<evidence type="ECO:0000313" key="3">
    <source>
        <dbReference type="Proteomes" id="UP000581135"/>
    </source>
</evidence>
<gene>
    <name evidence="2" type="ORF">FHR98_003123</name>
</gene>
<organism evidence="2 3">
    <name type="scientific">Limibacillus halophilus</name>
    <dbReference type="NCBI Taxonomy" id="1579333"/>
    <lineage>
        <taxon>Bacteria</taxon>
        <taxon>Pseudomonadati</taxon>
        <taxon>Pseudomonadota</taxon>
        <taxon>Alphaproteobacteria</taxon>
        <taxon>Rhodospirillales</taxon>
        <taxon>Rhodovibrionaceae</taxon>
        <taxon>Limibacillus</taxon>
    </lineage>
</organism>
<protein>
    <submittedName>
        <fullName evidence="2">Uncharacterized protein YjiS (DUF1127 family)</fullName>
    </submittedName>
</protein>
<dbReference type="EMBL" id="JACHXA010000010">
    <property type="protein sequence ID" value="MBB3066813.1"/>
    <property type="molecule type" value="Genomic_DNA"/>
</dbReference>
<name>A0A839T0Z2_9PROT</name>
<feature type="domain" description="YjiS-like" evidence="1">
    <location>
        <begin position="31"/>
        <end position="62"/>
    </location>
</feature>
<dbReference type="Pfam" id="PF06568">
    <property type="entry name" value="YjiS-like"/>
    <property type="match status" value="1"/>
</dbReference>
<dbReference type="InterPro" id="IPR009506">
    <property type="entry name" value="YjiS-like"/>
</dbReference>
<proteinExistence type="predicted"/>
<accession>A0A839T0Z2</accession>
<evidence type="ECO:0000313" key="2">
    <source>
        <dbReference type="EMBL" id="MBB3066813.1"/>
    </source>
</evidence>
<dbReference type="AlphaFoldDB" id="A0A839T0Z2"/>
<evidence type="ECO:0000259" key="1">
    <source>
        <dbReference type="Pfam" id="PF06568"/>
    </source>
</evidence>
<dbReference type="RefSeq" id="WP_183417632.1">
    <property type="nucleotide sequence ID" value="NZ_JACHXA010000010.1"/>
</dbReference>
<reference evidence="2 3" key="1">
    <citation type="submission" date="2020-08" db="EMBL/GenBank/DDBJ databases">
        <title>Genomic Encyclopedia of Type Strains, Phase III (KMG-III): the genomes of soil and plant-associated and newly described type strains.</title>
        <authorList>
            <person name="Whitman W."/>
        </authorList>
    </citation>
    <scope>NUCLEOTIDE SEQUENCE [LARGE SCALE GENOMIC DNA]</scope>
    <source>
        <strain evidence="2 3">CECT 8803</strain>
    </source>
</reference>
<sequence>MTEIIAPGVGKSVGRRLRAANWLFKACRDASRRYHDRRTIAHVTELNDHLLRDIGLLRHQIEPAVHGKLKRTEAGKWRA</sequence>